<dbReference type="Proteomes" id="UP000824229">
    <property type="component" value="Unassembled WGS sequence"/>
</dbReference>
<protein>
    <submittedName>
        <fullName evidence="1">Uncharacterized protein</fullName>
    </submittedName>
</protein>
<evidence type="ECO:0000313" key="1">
    <source>
        <dbReference type="EMBL" id="MBU3803648.1"/>
    </source>
</evidence>
<evidence type="ECO:0000313" key="2">
    <source>
        <dbReference type="Proteomes" id="UP000824229"/>
    </source>
</evidence>
<dbReference type="EMBL" id="JAHLFQ010000052">
    <property type="protein sequence ID" value="MBU3803648.1"/>
    <property type="molecule type" value="Genomic_DNA"/>
</dbReference>
<reference evidence="1" key="1">
    <citation type="journal article" date="2021" name="PeerJ">
        <title>Extensive microbial diversity within the chicken gut microbiome revealed by metagenomics and culture.</title>
        <authorList>
            <person name="Gilroy R."/>
            <person name="Ravi A."/>
            <person name="Getino M."/>
            <person name="Pursley I."/>
            <person name="Horton D.L."/>
            <person name="Alikhan N.F."/>
            <person name="Baker D."/>
            <person name="Gharbi K."/>
            <person name="Hall N."/>
            <person name="Watson M."/>
            <person name="Adriaenssens E.M."/>
            <person name="Foster-Nyarko E."/>
            <person name="Jarju S."/>
            <person name="Secka A."/>
            <person name="Antonio M."/>
            <person name="Oren A."/>
            <person name="Chaudhuri R.R."/>
            <person name="La Ragione R."/>
            <person name="Hildebrand F."/>
            <person name="Pallen M.J."/>
        </authorList>
    </citation>
    <scope>NUCLEOTIDE SEQUENCE</scope>
    <source>
        <strain evidence="1">B5-657</strain>
    </source>
</reference>
<proteinExistence type="predicted"/>
<organism evidence="1 2">
    <name type="scientific">Candidatus Cellulosilyticum pullistercoris</name>
    <dbReference type="NCBI Taxonomy" id="2838521"/>
    <lineage>
        <taxon>Bacteria</taxon>
        <taxon>Bacillati</taxon>
        <taxon>Bacillota</taxon>
        <taxon>Clostridia</taxon>
        <taxon>Lachnospirales</taxon>
        <taxon>Cellulosilyticaceae</taxon>
        <taxon>Cellulosilyticum</taxon>
    </lineage>
</organism>
<sequence>MDGYGGFERFLLLRLLVIHSSWHKGGGIGYDTNDNYRNNRLSIICYYLLHKQRVSTSHKI</sequence>
<reference evidence="1" key="2">
    <citation type="submission" date="2021-04" db="EMBL/GenBank/DDBJ databases">
        <authorList>
            <person name="Gilroy R."/>
        </authorList>
    </citation>
    <scope>NUCLEOTIDE SEQUENCE</scope>
    <source>
        <strain evidence="1">B5-657</strain>
    </source>
</reference>
<comment type="caution">
    <text evidence="1">The sequence shown here is derived from an EMBL/GenBank/DDBJ whole genome shotgun (WGS) entry which is preliminary data.</text>
</comment>
<gene>
    <name evidence="1" type="ORF">H9872_02660</name>
</gene>
<name>A0A9E2KB03_9FIRM</name>
<accession>A0A9E2KB03</accession>
<dbReference type="AlphaFoldDB" id="A0A9E2KB03"/>